<sequence>MKYLFFIISIIFLGCANKININEFTPINAPKSKFLPSKNEILYKPQILITNFSGSYSNYAKDFLKITLSNIKSIKLLNRQFKSLKEEIKLSEIAKSNNSNLDQADFLIEGKIIEITKKRIYHPSQRFKDKKGRIYYTKAYYEHTVCVKGEISITKLPENIIYQTLPFYKCEYETTSSYYFDYKPLIIETIKSAIYNLNDKLKKIFAKKGYIFEIRKKDNDIIIKTTLNSNFGAKENENVDIFTIKKIKIPFSNDYKKEILKIGEGKIIKVTNEYSWILVKKHSQTIKIGDFVKMNYKHSFWDIFE</sequence>
<dbReference type="PROSITE" id="PS51257">
    <property type="entry name" value="PROKAR_LIPOPROTEIN"/>
    <property type="match status" value="1"/>
</dbReference>
<evidence type="ECO:0000313" key="1">
    <source>
        <dbReference type="EMBL" id="QCT95107.1"/>
    </source>
</evidence>
<proteinExistence type="predicted"/>
<evidence type="ECO:0000313" key="2">
    <source>
        <dbReference type="Proteomes" id="UP000306825"/>
    </source>
</evidence>
<dbReference type="Pfam" id="PF03783">
    <property type="entry name" value="CsgG"/>
    <property type="match status" value="1"/>
</dbReference>
<dbReference type="Proteomes" id="UP000306825">
    <property type="component" value="Chromosome"/>
</dbReference>
<keyword evidence="2" id="KW-1185">Reference proteome</keyword>
<gene>
    <name evidence="1" type="ORF">FE773_07860</name>
</gene>
<dbReference type="EMBL" id="CP040463">
    <property type="protein sequence ID" value="QCT95107.1"/>
    <property type="molecule type" value="Genomic_DNA"/>
</dbReference>
<evidence type="ECO:0008006" key="3">
    <source>
        <dbReference type="Google" id="ProtNLM"/>
    </source>
</evidence>
<protein>
    <recommendedName>
        <fullName evidence="3">SH3 domain-containing protein</fullName>
    </recommendedName>
</protein>
<dbReference type="InterPro" id="IPR005534">
    <property type="entry name" value="Curli_assmbl/transp-comp_CsgG"/>
</dbReference>
<name>A0ABX5VC66_9BACT</name>
<accession>A0ABX5VC66</accession>
<organism evidence="1 2">
    <name type="scientific">Caminibacter mediatlanticus TB-2</name>
    <dbReference type="NCBI Taxonomy" id="391592"/>
    <lineage>
        <taxon>Bacteria</taxon>
        <taxon>Pseudomonadati</taxon>
        <taxon>Campylobacterota</taxon>
        <taxon>Epsilonproteobacteria</taxon>
        <taxon>Nautiliales</taxon>
        <taxon>Nautiliaceae</taxon>
        <taxon>Caminibacter</taxon>
    </lineage>
</organism>
<dbReference type="RefSeq" id="WP_138323729.1">
    <property type="nucleotide sequence ID" value="NZ_CP040463.1"/>
</dbReference>
<reference evidence="1 2" key="1">
    <citation type="submission" date="2019-05" db="EMBL/GenBank/DDBJ databases">
        <title>A comparative analysis of the Nautiliaceae.</title>
        <authorList>
            <person name="Grosche A."/>
            <person name="Smedile F."/>
            <person name="Vetriani C."/>
        </authorList>
    </citation>
    <scope>NUCLEOTIDE SEQUENCE [LARGE SCALE GENOMIC DNA]</scope>
    <source>
        <strain evidence="1 2">TB-2</strain>
    </source>
</reference>